<dbReference type="Proteomes" id="UP001611383">
    <property type="component" value="Chromosome"/>
</dbReference>
<dbReference type="InterPro" id="IPR011751">
    <property type="entry name" value="Mxa_paralog_2265"/>
</dbReference>
<evidence type="ECO:0000313" key="2">
    <source>
        <dbReference type="Proteomes" id="UP001611383"/>
    </source>
</evidence>
<evidence type="ECO:0000313" key="1">
    <source>
        <dbReference type="EMBL" id="WNG51681.1"/>
    </source>
</evidence>
<organism evidence="1 2">
    <name type="scientific">Archangium minus</name>
    <dbReference type="NCBI Taxonomy" id="83450"/>
    <lineage>
        <taxon>Bacteria</taxon>
        <taxon>Pseudomonadati</taxon>
        <taxon>Myxococcota</taxon>
        <taxon>Myxococcia</taxon>
        <taxon>Myxococcales</taxon>
        <taxon>Cystobacterineae</taxon>
        <taxon>Archangiaceae</taxon>
        <taxon>Archangium</taxon>
    </lineage>
</organism>
<keyword evidence="2" id="KW-1185">Reference proteome</keyword>
<dbReference type="NCBIfam" id="TIGR02265">
    <property type="entry name" value="Mxa_TIGR02265"/>
    <property type="match status" value="1"/>
</dbReference>
<sequence>MMQFGRRDGGDAMTLHLLSDTRSRPMESLAVRSMEPPSNWEQDLVWRMSRARPRHTVRGLNFTGALEAVRSLQGEKAVQRCLEVGGEEKFLDFFSYPAHSLLRMYSFAAELLAPTLGGGDAVLRELGRRATLDFLASPVGRAAKVLAQGNPRRMVESAPEIYRQTMGFGSLSVEWTGPRSGCVVRRGDFLPAECHEASFEQLLRSMGVRQAKVRRAWVDGLEGGLAFSWE</sequence>
<name>A0ABY9X8F2_9BACT</name>
<proteinExistence type="predicted"/>
<accession>A0ABY9X8F2</accession>
<protein>
    <submittedName>
        <fullName evidence="1">DUF2378 family protein</fullName>
    </submittedName>
</protein>
<dbReference type="EMBL" id="CP043494">
    <property type="protein sequence ID" value="WNG51681.1"/>
    <property type="molecule type" value="Genomic_DNA"/>
</dbReference>
<reference evidence="1 2" key="1">
    <citation type="submission" date="2019-08" db="EMBL/GenBank/DDBJ databases">
        <title>Archangium and Cystobacter genomes.</title>
        <authorList>
            <person name="Chen I.-C.K."/>
            <person name="Wielgoss S."/>
        </authorList>
    </citation>
    <scope>NUCLEOTIDE SEQUENCE [LARGE SCALE GENOMIC DNA]</scope>
    <source>
        <strain evidence="1 2">Cbm 6</strain>
    </source>
</reference>
<gene>
    <name evidence="1" type="ORF">F0U60_51935</name>
</gene>
<dbReference type="Pfam" id="PF09536">
    <property type="entry name" value="DUF2378"/>
    <property type="match status" value="1"/>
</dbReference>